<dbReference type="EMBL" id="PPEA01000601">
    <property type="protein sequence ID" value="PQM45694.1"/>
    <property type="molecule type" value="Genomic_DNA"/>
</dbReference>
<sequence>MTFDVLGTDHLGSGVPAVLAAANDITARTQRIDQLQAAIDEIRNHVTTVDAQPFVTDAHRNMNLAGEKQCAAVIAAILERHGLA</sequence>
<evidence type="ECO:0000313" key="1">
    <source>
        <dbReference type="EMBL" id="PQM45694.1"/>
    </source>
</evidence>
<organism evidence="1 2">
    <name type="scientific">Mycobacterium talmoniae</name>
    <dbReference type="NCBI Taxonomy" id="1858794"/>
    <lineage>
        <taxon>Bacteria</taxon>
        <taxon>Bacillati</taxon>
        <taxon>Actinomycetota</taxon>
        <taxon>Actinomycetes</taxon>
        <taxon>Mycobacteriales</taxon>
        <taxon>Mycobacteriaceae</taxon>
        <taxon>Mycobacterium</taxon>
    </lineage>
</organism>
<proteinExistence type="predicted"/>
<gene>
    <name evidence="1" type="ORF">C1Y40_04138</name>
</gene>
<dbReference type="AlphaFoldDB" id="A0A2S8BG95"/>
<name>A0A2S8BG95_9MYCO</name>
<accession>A0A2S8BG95</accession>
<comment type="caution">
    <text evidence="1">The sequence shown here is derived from an EMBL/GenBank/DDBJ whole genome shotgun (WGS) entry which is preliminary data.</text>
</comment>
<dbReference type="Proteomes" id="UP000238296">
    <property type="component" value="Unassembled WGS sequence"/>
</dbReference>
<evidence type="ECO:0000313" key="2">
    <source>
        <dbReference type="Proteomes" id="UP000238296"/>
    </source>
</evidence>
<reference evidence="1 2" key="1">
    <citation type="journal article" date="2017" name="Int. J. Syst. Evol. Microbiol.">
        <title>Mycobacterium talmoniae sp. nov., a slowly growing mycobacterium isolated from human respiratory samples.</title>
        <authorList>
            <person name="Davidson R.M."/>
            <person name="DeGroote M.A."/>
            <person name="Marola J.L."/>
            <person name="Buss S."/>
            <person name="Jones V."/>
            <person name="McNeil M.R."/>
            <person name="Freifeld A.G."/>
            <person name="Elaine Epperson L."/>
            <person name="Hasan N.A."/>
            <person name="Jackson M."/>
            <person name="Iwen P.C."/>
            <person name="Salfinger M."/>
            <person name="Strong M."/>
        </authorList>
    </citation>
    <scope>NUCLEOTIDE SEQUENCE [LARGE SCALE GENOMIC DNA]</scope>
    <source>
        <strain evidence="1 2">ATCC BAA-2683</strain>
    </source>
</reference>
<protein>
    <submittedName>
        <fullName evidence="1">Uncharacterized protein</fullName>
    </submittedName>
</protein>